<dbReference type="CDD" id="cd13361">
    <property type="entry name" value="PH_PLC_beta"/>
    <property type="match status" value="1"/>
</dbReference>
<dbReference type="Ensembl" id="ENSORLT00000035547.1">
    <property type="protein sequence ID" value="ENSORLP00000035612.1"/>
    <property type="gene ID" value="ENSORLG00000029381.1"/>
</dbReference>
<gene>
    <name evidence="2" type="primary">LOC101175365</name>
</gene>
<dbReference type="InterPro" id="IPR037862">
    <property type="entry name" value="PLC-beta_PH"/>
</dbReference>
<dbReference type="Gene3D" id="2.30.29.240">
    <property type="match status" value="2"/>
</dbReference>
<evidence type="ECO:0000259" key="1">
    <source>
        <dbReference type="Pfam" id="PF17787"/>
    </source>
</evidence>
<dbReference type="GeneTree" id="ENSGT00940000155428"/>
<protein>
    <recommendedName>
        <fullName evidence="1">PLC-beta PH domain-containing protein</fullName>
    </recommendedName>
</protein>
<keyword evidence="3" id="KW-1185">Reference proteome</keyword>
<reference evidence="2" key="2">
    <citation type="submission" date="2025-08" db="UniProtKB">
        <authorList>
            <consortium name="Ensembl"/>
        </authorList>
    </citation>
    <scope>IDENTIFICATION</scope>
    <source>
        <strain evidence="2">Hd-rR</strain>
    </source>
</reference>
<dbReference type="AlphaFoldDB" id="A0A3B3HUV1"/>
<dbReference type="SUPFAM" id="SSF50729">
    <property type="entry name" value="PH domain-like"/>
    <property type="match status" value="1"/>
</dbReference>
<feature type="domain" description="PLC-beta PH" evidence="1">
    <location>
        <begin position="18"/>
        <end position="130"/>
    </location>
</feature>
<proteinExistence type="predicted"/>
<accession>A0A3B3HUV1</accession>
<dbReference type="Proteomes" id="UP000001038">
    <property type="component" value="Chromosome 15"/>
</dbReference>
<dbReference type="Pfam" id="PF17787">
    <property type="entry name" value="PH_14"/>
    <property type="match status" value="1"/>
</dbReference>
<reference evidence="2" key="3">
    <citation type="submission" date="2025-09" db="UniProtKB">
        <authorList>
            <consortium name="Ensembl"/>
        </authorList>
    </citation>
    <scope>IDENTIFICATION</scope>
    <source>
        <strain evidence="2">Hd-rR</strain>
    </source>
</reference>
<reference evidence="2 3" key="1">
    <citation type="journal article" date="2007" name="Nature">
        <title>The medaka draft genome and insights into vertebrate genome evolution.</title>
        <authorList>
            <person name="Kasahara M."/>
            <person name="Naruse K."/>
            <person name="Sasaki S."/>
            <person name="Nakatani Y."/>
            <person name="Qu W."/>
            <person name="Ahsan B."/>
            <person name="Yamada T."/>
            <person name="Nagayasu Y."/>
            <person name="Doi K."/>
            <person name="Kasai Y."/>
            <person name="Jindo T."/>
            <person name="Kobayashi D."/>
            <person name="Shimada A."/>
            <person name="Toyoda A."/>
            <person name="Kuroki Y."/>
            <person name="Fujiyama A."/>
            <person name="Sasaki T."/>
            <person name="Shimizu A."/>
            <person name="Asakawa S."/>
            <person name="Shimizu N."/>
            <person name="Hashimoto S."/>
            <person name="Yang J."/>
            <person name="Lee Y."/>
            <person name="Matsushima K."/>
            <person name="Sugano S."/>
            <person name="Sakaizumi M."/>
            <person name="Narita T."/>
            <person name="Ohishi K."/>
            <person name="Haga S."/>
            <person name="Ohta F."/>
            <person name="Nomoto H."/>
            <person name="Nogata K."/>
            <person name="Morishita T."/>
            <person name="Endo T."/>
            <person name="Shin-I T."/>
            <person name="Takeda H."/>
            <person name="Morishita S."/>
            <person name="Kohara Y."/>
        </authorList>
    </citation>
    <scope>NUCLEOTIDE SEQUENCE [LARGE SCALE GENOMIC DNA]</scope>
    <source>
        <strain evidence="2 3">Hd-rR</strain>
    </source>
</reference>
<dbReference type="Bgee" id="ENSORLG00000029381">
    <property type="expression patterns" value="Expressed in brain and 4 other cell types or tissues"/>
</dbReference>
<evidence type="ECO:0000313" key="3">
    <source>
        <dbReference type="Proteomes" id="UP000001038"/>
    </source>
</evidence>
<sequence length="243" mass="27223">MASAQPGVHALKLQPPSVSHTLRNGSNFIKWDEDLSTVTPVTLHVDPNGFYLYWTDQNKDTELLDLTVVKDVRTGRSTKTTKEAKLRELLDVGNLVGRLENRMVTVVTASDLVNVNQLNFIASQEDEAKVLRLCLQLRLEGMTMMIVVKITGPVSLQVWCEELFSLSSNLLSHNLNRDQSLLKAYVRLTLQLNTDGRIPVKKVTASEWRTLLLKFTRASWTVCVLVPSSETSSSCSKNTHICL</sequence>
<organism evidence="2 3">
    <name type="scientific">Oryzias latipes</name>
    <name type="common">Japanese rice fish</name>
    <name type="synonym">Japanese killifish</name>
    <dbReference type="NCBI Taxonomy" id="8090"/>
    <lineage>
        <taxon>Eukaryota</taxon>
        <taxon>Metazoa</taxon>
        <taxon>Chordata</taxon>
        <taxon>Craniata</taxon>
        <taxon>Vertebrata</taxon>
        <taxon>Euteleostomi</taxon>
        <taxon>Actinopterygii</taxon>
        <taxon>Neopterygii</taxon>
        <taxon>Teleostei</taxon>
        <taxon>Neoteleostei</taxon>
        <taxon>Acanthomorphata</taxon>
        <taxon>Ovalentaria</taxon>
        <taxon>Atherinomorphae</taxon>
        <taxon>Beloniformes</taxon>
        <taxon>Adrianichthyidae</taxon>
        <taxon>Oryziinae</taxon>
        <taxon>Oryzias</taxon>
    </lineage>
</organism>
<name>A0A3B3HUV1_ORYLA</name>
<evidence type="ECO:0000313" key="2">
    <source>
        <dbReference type="Ensembl" id="ENSORLP00000035612.1"/>
    </source>
</evidence>